<name>A0ACC0K4L0_CHOFU</name>
<protein>
    <submittedName>
        <fullName evidence="1">Uncharacterized protein</fullName>
    </submittedName>
</protein>
<evidence type="ECO:0000313" key="1">
    <source>
        <dbReference type="EMBL" id="KAI8431310.1"/>
    </source>
</evidence>
<comment type="caution">
    <text evidence="1">The sequence shown here is derived from an EMBL/GenBank/DDBJ whole genome shotgun (WGS) entry which is preliminary data.</text>
</comment>
<accession>A0ACC0K4L0</accession>
<proteinExistence type="predicted"/>
<organism evidence="1 2">
    <name type="scientific">Choristoneura fumiferana</name>
    <name type="common">Spruce budworm moth</name>
    <name type="synonym">Archips fumiferana</name>
    <dbReference type="NCBI Taxonomy" id="7141"/>
    <lineage>
        <taxon>Eukaryota</taxon>
        <taxon>Metazoa</taxon>
        <taxon>Ecdysozoa</taxon>
        <taxon>Arthropoda</taxon>
        <taxon>Hexapoda</taxon>
        <taxon>Insecta</taxon>
        <taxon>Pterygota</taxon>
        <taxon>Neoptera</taxon>
        <taxon>Endopterygota</taxon>
        <taxon>Lepidoptera</taxon>
        <taxon>Glossata</taxon>
        <taxon>Ditrysia</taxon>
        <taxon>Tortricoidea</taxon>
        <taxon>Tortricidae</taxon>
        <taxon>Tortricinae</taxon>
        <taxon>Choristoneura</taxon>
    </lineage>
</organism>
<sequence>MIHVCEANVILGDADAILRGRTRTGKSKKNEKEADPSTSYICHICATDVPAAFSGAHNASKTHRANASIMAAASERMRAMVTARPPPRTPAPSGHTAPDHKKTGTHRQAVRDEQLLSMLANLYCGGDDDNDDNVDDDDDDSADEISKSQEDINNTTNAASQIDIEGAVHDDSPDKLSKSQDTEKNKQHNHIKLNNTTNMARLNIERANDDDGDDKLSGIHDKATNVINQIDIDRAVEDNDDDDSPDKKSESQDNTDPKYPMSPKQVYDHFFGTRSPFEVFEAERARIAHFYSGEETDSNIAKANNENPVKTDQQTKHEVNNETKQASGVISDPYDPKYDLFWSLVKGFRKEQPWRTRFITIHPAGSKIQIYVDKEKVNVPYDNFHSFNRKEGKCLICMGYFDTYYSNEGHHIATKQHMSRIMLPVKDSDCFRKIAEWFHCILCNDTFHINSEEQHKTSADHCKNKMEATAPSDHKSRTSTVNVDSHPNLYERQNVKVQYYSSKNTETRPRKKITLQKQTTEDGVEYEFNKPLYLAFVDYHKAFDSVHHPAILSALRSQGINNTYVELIATIYNISTANVKLHAPGPTFDIEKGVKQGDPLSPKLFTSCLEEIFKKLAVSWEDTMGIDVGDKRLSNLRFADDIVLFSQTPQQLQQMLQDLSTASLEVGLTMNRAKTQVMTNSVKRRVTVDGQDIHYVDEYIYLGQIASFENRQSREIDRRIDNAWKSFWSMKTLMKGKLPLSLKRKLVDMCILPILTYGAQTWSLTEAQKSRLKVCQRAMERSILGVRRTDRIRNTALRSKTRITDVGVKTAKLKWDWAGHVCRMHPDRWARIVTEWDPRDGHRSRGRPKRRWRDDLSAFQLDWQVHAQDREEWRRKGEAFAQQWDIIQAT</sequence>
<dbReference type="Proteomes" id="UP001064048">
    <property type="component" value="Chromosome 30"/>
</dbReference>
<keyword evidence="2" id="KW-1185">Reference proteome</keyword>
<gene>
    <name evidence="1" type="ORF">MSG28_015855</name>
</gene>
<dbReference type="EMBL" id="CM046130">
    <property type="protein sequence ID" value="KAI8431310.1"/>
    <property type="molecule type" value="Genomic_DNA"/>
</dbReference>
<evidence type="ECO:0000313" key="2">
    <source>
        <dbReference type="Proteomes" id="UP001064048"/>
    </source>
</evidence>
<reference evidence="1 2" key="1">
    <citation type="journal article" date="2022" name="Genome Biol. Evol.">
        <title>The Spruce Budworm Genome: Reconstructing the Evolutionary History of Antifreeze Proteins.</title>
        <authorList>
            <person name="Beliveau C."/>
            <person name="Gagne P."/>
            <person name="Picq S."/>
            <person name="Vernygora O."/>
            <person name="Keeling C.I."/>
            <person name="Pinkney K."/>
            <person name="Doucet D."/>
            <person name="Wen F."/>
            <person name="Johnston J.S."/>
            <person name="Maaroufi H."/>
            <person name="Boyle B."/>
            <person name="Laroche J."/>
            <person name="Dewar K."/>
            <person name="Juretic N."/>
            <person name="Blackburn G."/>
            <person name="Nisole A."/>
            <person name="Brunet B."/>
            <person name="Brandao M."/>
            <person name="Lumley L."/>
            <person name="Duan J."/>
            <person name="Quan G."/>
            <person name="Lucarotti C.J."/>
            <person name="Roe A.D."/>
            <person name="Sperling F.A.H."/>
            <person name="Levesque R.C."/>
            <person name="Cusson M."/>
        </authorList>
    </citation>
    <scope>NUCLEOTIDE SEQUENCE [LARGE SCALE GENOMIC DNA]</scope>
    <source>
        <strain evidence="1">Glfc:IPQL:Cfum</strain>
    </source>
</reference>